<evidence type="ECO:0000256" key="1">
    <source>
        <dbReference type="SAM" id="MobiDB-lite"/>
    </source>
</evidence>
<dbReference type="PROSITE" id="PS51257">
    <property type="entry name" value="PROKAR_LIPOPROTEIN"/>
    <property type="match status" value="1"/>
</dbReference>
<name>A0ABN3FWB6_9PSEU</name>
<dbReference type="Pfam" id="PF12079">
    <property type="entry name" value="DUF3558"/>
    <property type="match status" value="1"/>
</dbReference>
<feature type="region of interest" description="Disordered" evidence="1">
    <location>
        <begin position="194"/>
        <end position="227"/>
    </location>
</feature>
<dbReference type="RefSeq" id="WP_344127938.1">
    <property type="nucleotide sequence ID" value="NZ_BAAARA010000003.1"/>
</dbReference>
<organism evidence="2 3">
    <name type="scientific">Saccharopolyspora halophila</name>
    <dbReference type="NCBI Taxonomy" id="405551"/>
    <lineage>
        <taxon>Bacteria</taxon>
        <taxon>Bacillati</taxon>
        <taxon>Actinomycetota</taxon>
        <taxon>Actinomycetes</taxon>
        <taxon>Pseudonocardiales</taxon>
        <taxon>Pseudonocardiaceae</taxon>
        <taxon>Saccharopolyspora</taxon>
    </lineage>
</organism>
<dbReference type="InterPro" id="IPR024520">
    <property type="entry name" value="DUF3558"/>
</dbReference>
<proteinExistence type="predicted"/>
<reference evidence="2 3" key="1">
    <citation type="journal article" date="2019" name="Int. J. Syst. Evol. Microbiol.">
        <title>The Global Catalogue of Microorganisms (GCM) 10K type strain sequencing project: providing services to taxonomists for standard genome sequencing and annotation.</title>
        <authorList>
            <consortium name="The Broad Institute Genomics Platform"/>
            <consortium name="The Broad Institute Genome Sequencing Center for Infectious Disease"/>
            <person name="Wu L."/>
            <person name="Ma J."/>
        </authorList>
    </citation>
    <scope>NUCLEOTIDE SEQUENCE [LARGE SCALE GENOMIC DNA]</scope>
    <source>
        <strain evidence="2 3">JCM 16221</strain>
    </source>
</reference>
<evidence type="ECO:0000313" key="3">
    <source>
        <dbReference type="Proteomes" id="UP001501218"/>
    </source>
</evidence>
<protein>
    <recommendedName>
        <fullName evidence="4">DUF3558 domain-containing protein</fullName>
    </recommendedName>
</protein>
<evidence type="ECO:0000313" key="2">
    <source>
        <dbReference type="EMBL" id="GAA2338995.1"/>
    </source>
</evidence>
<accession>A0ABN3FWB6</accession>
<evidence type="ECO:0008006" key="4">
    <source>
        <dbReference type="Google" id="ProtNLM"/>
    </source>
</evidence>
<gene>
    <name evidence="2" type="ORF">GCM10009854_14280</name>
</gene>
<keyword evidence="3" id="KW-1185">Reference proteome</keyword>
<feature type="region of interest" description="Disordered" evidence="1">
    <location>
        <begin position="79"/>
        <end position="98"/>
    </location>
</feature>
<sequence>MHSSRSTGARRLSALLGLSALTLTGCGLWQSSPTAATAPPHPPSAPPTTSEAAPLPPRPFELNLQDRDPCQLLTQGQRSELGFDREPQPDSEAGFGNAATCSYRNTTAKVGARLALITTEGMSVWTDDTAQVDATPISVDGFPGLVIKTPGLDLTCNVAVDTAEGQHLDVLYRDDGGEPPPPVDQLCEGAKRVAEEAVRSLKAPPTSATAPSESAPEEMSPKSDSGE</sequence>
<feature type="compositionally biased region" description="Low complexity" evidence="1">
    <location>
        <begin position="29"/>
        <end position="38"/>
    </location>
</feature>
<dbReference type="EMBL" id="BAAARA010000003">
    <property type="protein sequence ID" value="GAA2338995.1"/>
    <property type="molecule type" value="Genomic_DNA"/>
</dbReference>
<comment type="caution">
    <text evidence="2">The sequence shown here is derived from an EMBL/GenBank/DDBJ whole genome shotgun (WGS) entry which is preliminary data.</text>
</comment>
<dbReference type="Proteomes" id="UP001501218">
    <property type="component" value="Unassembled WGS sequence"/>
</dbReference>
<feature type="region of interest" description="Disordered" evidence="1">
    <location>
        <begin position="29"/>
        <end position="64"/>
    </location>
</feature>